<sequence length="292" mass="31735">MAGVELCHAFVEFPIFDAKSRSLKKRVLTSAGGTIRTGAKVPIVTALRDITVSLAEGDRVGLVGHNGAGKSTLLRLVAGIYEPTRGSARRTGRVAPVFDLGLGMDPEISGLENIVVRGMFLGMTRRRMRARIDEIADFTELGDYLRMPLRTYSTGMRVRLALGVVTSIDPEILLLDEGISAVDADFLERARARLHDLVARCGLLVFASHTEEFLLDLCDSALWLDSGRIVRAGPATDVVRAYTGSSGRADAEPQQRRAADDPIAADRVLQLVHPRVVAPDRETPGEVLHEDL</sequence>
<dbReference type="EMBL" id="JACJHR010000021">
    <property type="protein sequence ID" value="MBB2500800.1"/>
    <property type="molecule type" value="Genomic_DNA"/>
</dbReference>
<dbReference type="AlphaFoldDB" id="A0A2N3WLE5"/>
<name>A0A2N3WLE5_9PSEU</name>
<evidence type="ECO:0000256" key="3">
    <source>
        <dbReference type="ARBA" id="ARBA00022741"/>
    </source>
</evidence>
<reference evidence="6 9" key="2">
    <citation type="submission" date="2020-08" db="EMBL/GenBank/DDBJ databases">
        <title>Amycolatopsis echigonensis JCM 21831.</title>
        <authorList>
            <person name="Tedsree N."/>
            <person name="Kuncharoen N."/>
            <person name="Likhitwitayawuid K."/>
            <person name="Tanasupawat S."/>
        </authorList>
    </citation>
    <scope>NUCLEOTIDE SEQUENCE [LARGE SCALE GENOMIC DNA]</scope>
    <source>
        <strain evidence="6 9">JCM 21831</strain>
    </source>
</reference>
<dbReference type="InterPro" id="IPR003593">
    <property type="entry name" value="AAA+_ATPase"/>
</dbReference>
<evidence type="ECO:0000256" key="1">
    <source>
        <dbReference type="ARBA" id="ARBA00005417"/>
    </source>
</evidence>
<evidence type="ECO:0000256" key="4">
    <source>
        <dbReference type="ARBA" id="ARBA00022840"/>
    </source>
</evidence>
<keyword evidence="4 7" id="KW-0067">ATP-binding</keyword>
<dbReference type="RefSeq" id="WP_101438000.1">
    <property type="nucleotide sequence ID" value="NZ_JACJHR010000021.1"/>
</dbReference>
<dbReference type="InterPro" id="IPR015860">
    <property type="entry name" value="ABC_transpr_TagH-like"/>
</dbReference>
<dbReference type="PANTHER" id="PTHR46743:SF2">
    <property type="entry name" value="TEICHOIC ACIDS EXPORT ATP-BINDING PROTEIN TAGH"/>
    <property type="match status" value="1"/>
</dbReference>
<dbReference type="SUPFAM" id="SSF52540">
    <property type="entry name" value="P-loop containing nucleoside triphosphate hydrolases"/>
    <property type="match status" value="1"/>
</dbReference>
<dbReference type="Pfam" id="PF00005">
    <property type="entry name" value="ABC_tran"/>
    <property type="match status" value="1"/>
</dbReference>
<dbReference type="InterPro" id="IPR050683">
    <property type="entry name" value="Bact_Polysacc_Export_ATP-bd"/>
</dbReference>
<dbReference type="PANTHER" id="PTHR46743">
    <property type="entry name" value="TEICHOIC ACIDS EXPORT ATP-BINDING PROTEIN TAGH"/>
    <property type="match status" value="1"/>
</dbReference>
<dbReference type="GO" id="GO:0016887">
    <property type="term" value="F:ATP hydrolysis activity"/>
    <property type="evidence" value="ECO:0007669"/>
    <property type="project" value="InterPro"/>
</dbReference>
<evidence type="ECO:0000313" key="7">
    <source>
        <dbReference type="EMBL" id="PKV94707.1"/>
    </source>
</evidence>
<dbReference type="Proteomes" id="UP000550260">
    <property type="component" value="Unassembled WGS sequence"/>
</dbReference>
<dbReference type="CDD" id="cd03220">
    <property type="entry name" value="ABC_KpsT_Wzt"/>
    <property type="match status" value="1"/>
</dbReference>
<keyword evidence="2" id="KW-0813">Transport</keyword>
<evidence type="ECO:0000313" key="6">
    <source>
        <dbReference type="EMBL" id="MBB2500800.1"/>
    </source>
</evidence>
<dbReference type="InterPro" id="IPR027417">
    <property type="entry name" value="P-loop_NTPase"/>
</dbReference>
<keyword evidence="8" id="KW-1185">Reference proteome</keyword>
<dbReference type="GO" id="GO:0140359">
    <property type="term" value="F:ABC-type transporter activity"/>
    <property type="evidence" value="ECO:0007669"/>
    <property type="project" value="InterPro"/>
</dbReference>
<dbReference type="OrthoDB" id="9778870at2"/>
<organism evidence="7 8">
    <name type="scientific">Amycolatopsis echigonensis</name>
    <dbReference type="NCBI Taxonomy" id="2576905"/>
    <lineage>
        <taxon>Bacteria</taxon>
        <taxon>Bacillati</taxon>
        <taxon>Actinomycetota</taxon>
        <taxon>Actinomycetes</taxon>
        <taxon>Pseudonocardiales</taxon>
        <taxon>Pseudonocardiaceae</taxon>
        <taxon>Amycolatopsis</taxon>
    </lineage>
</organism>
<evidence type="ECO:0000313" key="8">
    <source>
        <dbReference type="Proteomes" id="UP000233750"/>
    </source>
</evidence>
<dbReference type="EMBL" id="PJMY01000003">
    <property type="protein sequence ID" value="PKV94707.1"/>
    <property type="molecule type" value="Genomic_DNA"/>
</dbReference>
<reference evidence="7 8" key="1">
    <citation type="submission" date="2017-12" db="EMBL/GenBank/DDBJ databases">
        <title>Sequencing the genomes of 1000 Actinobacteria strains.</title>
        <authorList>
            <person name="Klenk H.-P."/>
        </authorList>
    </citation>
    <scope>NUCLEOTIDE SEQUENCE [LARGE SCALE GENOMIC DNA]</scope>
    <source>
        <strain evidence="7 8">DSM 45165</strain>
    </source>
</reference>
<dbReference type="InterPro" id="IPR003439">
    <property type="entry name" value="ABC_transporter-like_ATP-bd"/>
</dbReference>
<dbReference type="GO" id="GO:0016020">
    <property type="term" value="C:membrane"/>
    <property type="evidence" value="ECO:0007669"/>
    <property type="project" value="InterPro"/>
</dbReference>
<feature type="domain" description="ABC transporter" evidence="5">
    <location>
        <begin position="23"/>
        <end position="251"/>
    </location>
</feature>
<dbReference type="Proteomes" id="UP000233750">
    <property type="component" value="Unassembled WGS sequence"/>
</dbReference>
<evidence type="ECO:0000259" key="5">
    <source>
        <dbReference type="PROSITE" id="PS50893"/>
    </source>
</evidence>
<accession>A0A8E1VYN5</accession>
<dbReference type="PROSITE" id="PS50893">
    <property type="entry name" value="ABC_TRANSPORTER_2"/>
    <property type="match status" value="1"/>
</dbReference>
<dbReference type="Gene3D" id="3.40.50.300">
    <property type="entry name" value="P-loop containing nucleotide triphosphate hydrolases"/>
    <property type="match status" value="1"/>
</dbReference>
<accession>A0A2N3WLE5</accession>
<keyword evidence="3" id="KW-0547">Nucleotide-binding</keyword>
<gene>
    <name evidence="7" type="ORF">ATK30_5588</name>
    <name evidence="6" type="ORF">H5411_16900</name>
</gene>
<dbReference type="GO" id="GO:0005524">
    <property type="term" value="F:ATP binding"/>
    <property type="evidence" value="ECO:0007669"/>
    <property type="project" value="UniProtKB-KW"/>
</dbReference>
<comment type="caution">
    <text evidence="7">The sequence shown here is derived from an EMBL/GenBank/DDBJ whole genome shotgun (WGS) entry which is preliminary data.</text>
</comment>
<dbReference type="SMART" id="SM00382">
    <property type="entry name" value="AAA"/>
    <property type="match status" value="1"/>
</dbReference>
<comment type="similarity">
    <text evidence="1">Belongs to the ABC transporter superfamily.</text>
</comment>
<evidence type="ECO:0000256" key="2">
    <source>
        <dbReference type="ARBA" id="ARBA00022448"/>
    </source>
</evidence>
<evidence type="ECO:0000313" key="9">
    <source>
        <dbReference type="Proteomes" id="UP000550260"/>
    </source>
</evidence>
<protein>
    <submittedName>
        <fullName evidence="6">ABC transporter ATP-binding protein</fullName>
    </submittedName>
    <submittedName>
        <fullName evidence="7">ABC-2 type transport system ATP-binding protein</fullName>
    </submittedName>
</protein>
<proteinExistence type="inferred from homology"/>